<dbReference type="InterPro" id="IPR049331">
    <property type="entry name" value="Top1B_N_bact"/>
</dbReference>
<accession>A0A4Q7NRJ7</accession>
<keyword evidence="11" id="KW-1185">Reference proteome</keyword>
<keyword evidence="4" id="KW-0799">Topoisomerase</keyword>
<feature type="region of interest" description="Disordered" evidence="7">
    <location>
        <begin position="345"/>
        <end position="367"/>
    </location>
</feature>
<dbReference type="OrthoDB" id="9778962at2"/>
<feature type="domain" description="DNA topoisomerase IB N-terminal" evidence="9">
    <location>
        <begin position="22"/>
        <end position="70"/>
    </location>
</feature>
<dbReference type="InterPro" id="IPR014711">
    <property type="entry name" value="TopoI_cat_a-hlx-sub_euk"/>
</dbReference>
<evidence type="ECO:0000256" key="1">
    <source>
        <dbReference type="ARBA" id="ARBA00000213"/>
    </source>
</evidence>
<dbReference type="Pfam" id="PF21338">
    <property type="entry name" value="Top1B_N_bact"/>
    <property type="match status" value="1"/>
</dbReference>
<evidence type="ECO:0000256" key="7">
    <source>
        <dbReference type="SAM" id="MobiDB-lite"/>
    </source>
</evidence>
<name>A0A4Q7NRJ7_9ACTN</name>
<dbReference type="EMBL" id="SGXD01000002">
    <property type="protein sequence ID" value="RZS89696.1"/>
    <property type="molecule type" value="Genomic_DNA"/>
</dbReference>
<reference evidence="10 11" key="1">
    <citation type="submission" date="2019-02" db="EMBL/GenBank/DDBJ databases">
        <title>Genomic Encyclopedia of Type Strains, Phase IV (KMG-IV): sequencing the most valuable type-strain genomes for metagenomic binning, comparative biology and taxonomic classification.</title>
        <authorList>
            <person name="Goeker M."/>
        </authorList>
    </citation>
    <scope>NUCLEOTIDE SEQUENCE [LARGE SCALE GENOMIC DNA]</scope>
    <source>
        <strain evidence="10 11">DSM 45622</strain>
    </source>
</reference>
<evidence type="ECO:0000259" key="9">
    <source>
        <dbReference type="Pfam" id="PF21338"/>
    </source>
</evidence>
<feature type="domain" description="DNA topoisomerase I catalytic core eukaryotic-type" evidence="8">
    <location>
        <begin position="82"/>
        <end position="303"/>
    </location>
</feature>
<evidence type="ECO:0000256" key="5">
    <source>
        <dbReference type="ARBA" id="ARBA00023125"/>
    </source>
</evidence>
<evidence type="ECO:0000313" key="11">
    <source>
        <dbReference type="Proteomes" id="UP000293638"/>
    </source>
</evidence>
<dbReference type="GO" id="GO:0003677">
    <property type="term" value="F:DNA binding"/>
    <property type="evidence" value="ECO:0007669"/>
    <property type="project" value="UniProtKB-KW"/>
</dbReference>
<evidence type="ECO:0000259" key="8">
    <source>
        <dbReference type="Pfam" id="PF01028"/>
    </source>
</evidence>
<organism evidence="10 11">
    <name type="scientific">Motilibacter rhizosphaerae</name>
    <dbReference type="NCBI Taxonomy" id="598652"/>
    <lineage>
        <taxon>Bacteria</taxon>
        <taxon>Bacillati</taxon>
        <taxon>Actinomycetota</taxon>
        <taxon>Actinomycetes</taxon>
        <taxon>Motilibacterales</taxon>
        <taxon>Motilibacteraceae</taxon>
        <taxon>Motilibacter</taxon>
    </lineage>
</organism>
<dbReference type="SUPFAM" id="SSF55869">
    <property type="entry name" value="DNA topoisomerase I domain"/>
    <property type="match status" value="1"/>
</dbReference>
<dbReference type="PROSITE" id="PS52038">
    <property type="entry name" value="TOPO_IB_2"/>
    <property type="match status" value="1"/>
</dbReference>
<comment type="caution">
    <text evidence="10">The sequence shown here is derived from an EMBL/GenBank/DDBJ whole genome shotgun (WGS) entry which is preliminary data.</text>
</comment>
<evidence type="ECO:0000256" key="3">
    <source>
        <dbReference type="ARBA" id="ARBA00012891"/>
    </source>
</evidence>
<dbReference type="Gene3D" id="1.10.132.120">
    <property type="match status" value="1"/>
</dbReference>
<dbReference type="EC" id="5.6.2.1" evidence="3"/>
<dbReference type="InterPro" id="IPR001631">
    <property type="entry name" value="TopoI"/>
</dbReference>
<dbReference type="InterPro" id="IPR035447">
    <property type="entry name" value="DNA_topo_I_N_sf"/>
</dbReference>
<dbReference type="SUPFAM" id="SSF56349">
    <property type="entry name" value="DNA breaking-rejoining enzymes"/>
    <property type="match status" value="1"/>
</dbReference>
<dbReference type="GO" id="GO:0003917">
    <property type="term" value="F:DNA topoisomerase type I (single strand cut, ATP-independent) activity"/>
    <property type="evidence" value="ECO:0007669"/>
    <property type="project" value="UniProtKB-EC"/>
</dbReference>
<dbReference type="InterPro" id="IPR011010">
    <property type="entry name" value="DNA_brk_join_enz"/>
</dbReference>
<sequence length="367" mass="40757">MPRLRRADCSGPGIRRRRAGRGWAYSWPDGRKVDEPDVKARIDALVLPPAWKDVWICPWPNGHIQALGTDAAGRRQYRYHDQWREQRDKAKHDRVLQFAERLPAARERAASDLGLEGMPRDRALACAFRLLDLGFFRVGSEEYAEENGTYGLATLRREHTTVDGREIVFEYLAKGSKERVQSIVDDEVRAVVQLLLDRDDPNPELLAYQLEDGTWVDVKSGDVNDYVKQVAGDDVSAKDFRTWHATVLMAVALAVSSRVADSPTARKRAVSRGVTEVSTYLGNTPAVCRKSYIDPRIIDKYEDGVTIAGDLERLGADAGFGEPAIHGEIEAAVLRLLGNPAHESERRLAGSHAGGVRGRRPKLAAAA</sequence>
<proteinExistence type="inferred from homology"/>
<dbReference type="Gene3D" id="3.30.66.10">
    <property type="entry name" value="DNA topoisomerase I domain"/>
    <property type="match status" value="1"/>
</dbReference>
<protein>
    <recommendedName>
        <fullName evidence="3">DNA topoisomerase</fullName>
        <ecNumber evidence="3">5.6.2.1</ecNumber>
    </recommendedName>
</protein>
<evidence type="ECO:0000313" key="10">
    <source>
        <dbReference type="EMBL" id="RZS89696.1"/>
    </source>
</evidence>
<feature type="compositionally biased region" description="Basic residues" evidence="7">
    <location>
        <begin position="357"/>
        <end position="367"/>
    </location>
</feature>
<keyword evidence="5" id="KW-0238">DNA-binding</keyword>
<evidence type="ECO:0000256" key="6">
    <source>
        <dbReference type="ARBA" id="ARBA00023235"/>
    </source>
</evidence>
<evidence type="ECO:0000256" key="2">
    <source>
        <dbReference type="ARBA" id="ARBA00006645"/>
    </source>
</evidence>
<dbReference type="AlphaFoldDB" id="A0A4Q7NRJ7"/>
<dbReference type="GO" id="GO:0006265">
    <property type="term" value="P:DNA topological change"/>
    <property type="evidence" value="ECO:0007669"/>
    <property type="project" value="InterPro"/>
</dbReference>
<evidence type="ECO:0000256" key="4">
    <source>
        <dbReference type="ARBA" id="ARBA00023029"/>
    </source>
</evidence>
<dbReference type="PRINTS" id="PR00416">
    <property type="entry name" value="EUTPISMRASEI"/>
</dbReference>
<dbReference type="Gene3D" id="3.90.15.10">
    <property type="entry name" value="Topoisomerase I, Chain A, domain 3"/>
    <property type="match status" value="1"/>
</dbReference>
<dbReference type="InterPro" id="IPR013500">
    <property type="entry name" value="TopoI_cat_euk"/>
</dbReference>
<dbReference type="Proteomes" id="UP000293638">
    <property type="component" value="Unassembled WGS sequence"/>
</dbReference>
<gene>
    <name evidence="10" type="ORF">EV189_1469</name>
</gene>
<dbReference type="Pfam" id="PF01028">
    <property type="entry name" value="Topoisom_I"/>
    <property type="match status" value="1"/>
</dbReference>
<comment type="similarity">
    <text evidence="2">Belongs to the type IB topoisomerase family.</text>
</comment>
<keyword evidence="6 10" id="KW-0413">Isomerase</keyword>
<comment type="catalytic activity">
    <reaction evidence="1">
        <text>ATP-independent breakage of single-stranded DNA, followed by passage and rejoining.</text>
        <dbReference type="EC" id="5.6.2.1"/>
    </reaction>
</comment>